<reference evidence="4 5" key="1">
    <citation type="submission" date="2017-11" db="EMBL/GenBank/DDBJ databases">
        <title>Draft Genome Sequence of Lactobacillus curieae NBRC 111893 isolated from Koso, a Japanese sugar-Vegetable Fermented Beverage.</title>
        <authorList>
            <person name="Chiou T.Y."/>
            <person name="Oshima K."/>
            <person name="Suda W."/>
            <person name="Hattori M."/>
            <person name="Takahashi T."/>
        </authorList>
    </citation>
    <scope>NUCLEOTIDE SEQUENCE [LARGE SCALE GENOMIC DNA]</scope>
    <source>
        <strain evidence="4 5">NBRC111893</strain>
    </source>
</reference>
<organism evidence="4 5">
    <name type="scientific">Lentilactobacillus kosonis</name>
    <dbReference type="NCBI Taxonomy" id="2810561"/>
    <lineage>
        <taxon>Bacteria</taxon>
        <taxon>Bacillati</taxon>
        <taxon>Bacillota</taxon>
        <taxon>Bacilli</taxon>
        <taxon>Lactobacillales</taxon>
        <taxon>Lactobacillaceae</taxon>
        <taxon>Lentilactobacillus</taxon>
    </lineage>
</organism>
<dbReference type="Pfam" id="PF00440">
    <property type="entry name" value="TetR_N"/>
    <property type="match status" value="1"/>
</dbReference>
<sequence>MHKPELELYYQAGVLDHFTEKQLKILTTAIQIFSEKGYENTSTKEIAEVAGVAEGNIFAKFKNKRGLLNAIIEPVLNRVFPSTIDAFIQEQLDKEYLSTAEFVDSLLFNRMDMVKENSAVFKIFFTEIFYDHDVRQELIDLFPNVYWQKLNNLIDELKQKHILNGLPNNDIIRTLWSIMGGLVVGYLFFNQPLDQRTINSGMTALVEAIEPKP</sequence>
<dbReference type="GO" id="GO:0003677">
    <property type="term" value="F:DNA binding"/>
    <property type="evidence" value="ECO:0007669"/>
    <property type="project" value="UniProtKB-UniRule"/>
</dbReference>
<dbReference type="PANTHER" id="PTHR43479">
    <property type="entry name" value="ACREF/ENVCD OPERON REPRESSOR-RELATED"/>
    <property type="match status" value="1"/>
</dbReference>
<evidence type="ECO:0000256" key="2">
    <source>
        <dbReference type="PROSITE-ProRule" id="PRU00335"/>
    </source>
</evidence>
<dbReference type="PRINTS" id="PR00455">
    <property type="entry name" value="HTHTETR"/>
</dbReference>
<gene>
    <name evidence="4" type="ORF">NBRC111893_440</name>
</gene>
<dbReference type="RefSeq" id="WP_160114428.1">
    <property type="nucleotide sequence ID" value="NZ_BEXA01000001.1"/>
</dbReference>
<evidence type="ECO:0000313" key="5">
    <source>
        <dbReference type="Proteomes" id="UP000286974"/>
    </source>
</evidence>
<evidence type="ECO:0000313" key="4">
    <source>
        <dbReference type="EMBL" id="GAY72294.1"/>
    </source>
</evidence>
<dbReference type="SUPFAM" id="SSF46689">
    <property type="entry name" value="Homeodomain-like"/>
    <property type="match status" value="1"/>
</dbReference>
<keyword evidence="1 2" id="KW-0238">DNA-binding</keyword>
<evidence type="ECO:0000259" key="3">
    <source>
        <dbReference type="PROSITE" id="PS50977"/>
    </source>
</evidence>
<evidence type="ECO:0000256" key="1">
    <source>
        <dbReference type="ARBA" id="ARBA00023125"/>
    </source>
</evidence>
<name>A0A401FIV0_9LACO</name>
<dbReference type="InterPro" id="IPR009057">
    <property type="entry name" value="Homeodomain-like_sf"/>
</dbReference>
<comment type="caution">
    <text evidence="4">The sequence shown here is derived from an EMBL/GenBank/DDBJ whole genome shotgun (WGS) entry which is preliminary data.</text>
</comment>
<dbReference type="EMBL" id="BEXA01000001">
    <property type="protein sequence ID" value="GAY72294.1"/>
    <property type="molecule type" value="Genomic_DNA"/>
</dbReference>
<dbReference type="AlphaFoldDB" id="A0A401FIV0"/>
<dbReference type="Proteomes" id="UP000286974">
    <property type="component" value="Unassembled WGS sequence"/>
</dbReference>
<dbReference type="InterPro" id="IPR050624">
    <property type="entry name" value="HTH-type_Tx_Regulator"/>
</dbReference>
<dbReference type="OrthoDB" id="9780824at2"/>
<feature type="domain" description="HTH tetR-type" evidence="3">
    <location>
        <begin position="19"/>
        <end position="79"/>
    </location>
</feature>
<keyword evidence="5" id="KW-1185">Reference proteome</keyword>
<protein>
    <submittedName>
        <fullName evidence="4">Transcriptional regulator, TetR family</fullName>
    </submittedName>
</protein>
<dbReference type="InterPro" id="IPR001647">
    <property type="entry name" value="HTH_TetR"/>
</dbReference>
<dbReference type="PROSITE" id="PS50977">
    <property type="entry name" value="HTH_TETR_2"/>
    <property type="match status" value="1"/>
</dbReference>
<accession>A0A401FIV0</accession>
<proteinExistence type="predicted"/>
<feature type="DNA-binding region" description="H-T-H motif" evidence="2">
    <location>
        <begin position="42"/>
        <end position="61"/>
    </location>
</feature>
<dbReference type="Gene3D" id="1.10.357.10">
    <property type="entry name" value="Tetracycline Repressor, domain 2"/>
    <property type="match status" value="1"/>
</dbReference>
<dbReference type="PANTHER" id="PTHR43479:SF11">
    <property type="entry name" value="ACREF_ENVCD OPERON REPRESSOR-RELATED"/>
    <property type="match status" value="1"/>
</dbReference>